<protein>
    <submittedName>
        <fullName evidence="1">CRISPR-associated protein Csx3</fullName>
    </submittedName>
</protein>
<dbReference type="RefSeq" id="WP_190464003.1">
    <property type="nucleotide sequence ID" value="NZ_JACJPW010000018.1"/>
</dbReference>
<keyword evidence="2" id="KW-1185">Reference proteome</keyword>
<comment type="caution">
    <text evidence="1">The sequence shown here is derived from an EMBL/GenBank/DDBJ whole genome shotgun (WGS) entry which is preliminary data.</text>
</comment>
<reference evidence="1" key="1">
    <citation type="journal article" date="2015" name="ISME J.">
        <title>Draft Genome Sequence of Streptomyces incarnatus NRRL8089, which Produces the Nucleoside Antibiotic Sinefungin.</title>
        <authorList>
            <person name="Oshima K."/>
            <person name="Hattori M."/>
            <person name="Shimizu H."/>
            <person name="Fukuda K."/>
            <person name="Nemoto M."/>
            <person name="Inagaki K."/>
            <person name="Tamura T."/>
        </authorList>
    </citation>
    <scope>NUCLEOTIDE SEQUENCE</scope>
    <source>
        <strain evidence="1">FACHB-1375</strain>
    </source>
</reference>
<evidence type="ECO:0000313" key="2">
    <source>
        <dbReference type="Proteomes" id="UP000641646"/>
    </source>
</evidence>
<evidence type="ECO:0000313" key="1">
    <source>
        <dbReference type="EMBL" id="MBD2181237.1"/>
    </source>
</evidence>
<gene>
    <name evidence="1" type="ORF">H6G03_08990</name>
</gene>
<organism evidence="1 2">
    <name type="scientific">Aerosakkonema funiforme FACHB-1375</name>
    <dbReference type="NCBI Taxonomy" id="2949571"/>
    <lineage>
        <taxon>Bacteria</taxon>
        <taxon>Bacillati</taxon>
        <taxon>Cyanobacteriota</taxon>
        <taxon>Cyanophyceae</taxon>
        <taxon>Oscillatoriophycideae</taxon>
        <taxon>Aerosakkonematales</taxon>
        <taxon>Aerosakkonemataceae</taxon>
        <taxon>Aerosakkonema</taxon>
    </lineage>
</organism>
<name>A0A926ZGK2_9CYAN</name>
<reference evidence="1" key="2">
    <citation type="submission" date="2020-08" db="EMBL/GenBank/DDBJ databases">
        <authorList>
            <person name="Chen M."/>
            <person name="Teng W."/>
            <person name="Zhao L."/>
            <person name="Hu C."/>
            <person name="Zhou Y."/>
            <person name="Han B."/>
            <person name="Song L."/>
            <person name="Shu W."/>
        </authorList>
    </citation>
    <scope>NUCLEOTIDE SEQUENCE</scope>
    <source>
        <strain evidence="1">FACHB-1375</strain>
    </source>
</reference>
<dbReference type="AlphaFoldDB" id="A0A926ZGK2"/>
<dbReference type="InterPro" id="IPR013409">
    <property type="entry name" value="CRISPR-assoc_prot_Crn3/Csx3"/>
</dbReference>
<dbReference type="EMBL" id="JACJPW010000018">
    <property type="protein sequence ID" value="MBD2181237.1"/>
    <property type="molecule type" value="Genomic_DNA"/>
</dbReference>
<dbReference type="Proteomes" id="UP000641646">
    <property type="component" value="Unassembled WGS sequence"/>
</dbReference>
<dbReference type="Pfam" id="PF09620">
    <property type="entry name" value="Cas_csx3"/>
    <property type="match status" value="1"/>
</dbReference>
<proteinExistence type="predicted"/>
<sequence>MNTITLQKQVELQVTELKTEMGIYQTLAINLVMFRELIKTDVLAQIKLPDELDLSREVILDGQAPTWLYANLVERCWQAPWIGCHAAKEKLIVVIQTRISTISIGDAIPVLLNRTPCPAILIGGSPDSGKSVLSNALRFNLMKTGAVGRVFVHRASWDGEGNWAYEGANRDLVKKLIVENEFRLHEHPETAKLIPNFFKYHSSAVQNLREVVDLVLVDVGGKPQTEKAPLVEQCTHYIIISKESDAIPKWHELCHPNLQPLAVIRSVRQKREEVLQKQPFLEIIDGRWREGEIQSVPDILLENVLTVLHA</sequence>
<accession>A0A926ZGK2</accession>